<dbReference type="SUPFAM" id="SSF46689">
    <property type="entry name" value="Homeodomain-like"/>
    <property type="match status" value="1"/>
</dbReference>
<evidence type="ECO:0000256" key="4">
    <source>
        <dbReference type="SAM" id="Phobius"/>
    </source>
</evidence>
<gene>
    <name evidence="6" type="ORF">DKG77_11695</name>
</gene>
<dbReference type="SMART" id="SM00342">
    <property type="entry name" value="HTH_ARAC"/>
    <property type="match status" value="1"/>
</dbReference>
<dbReference type="PRINTS" id="PR00032">
    <property type="entry name" value="HTHARAC"/>
</dbReference>
<keyword evidence="1" id="KW-0805">Transcription regulation</keyword>
<dbReference type="OrthoDB" id="9779074at2"/>
<dbReference type="RefSeq" id="WP_109663180.1">
    <property type="nucleotide sequence ID" value="NZ_QGEG01000002.1"/>
</dbReference>
<dbReference type="EMBL" id="QGEG01000002">
    <property type="protein sequence ID" value="PWL38891.1"/>
    <property type="molecule type" value="Genomic_DNA"/>
</dbReference>
<feature type="transmembrane region" description="Helical" evidence="4">
    <location>
        <begin position="99"/>
        <end position="117"/>
    </location>
</feature>
<dbReference type="Pfam" id="PF12833">
    <property type="entry name" value="HTH_18"/>
    <property type="match status" value="1"/>
</dbReference>
<keyword evidence="3" id="KW-0804">Transcription</keyword>
<dbReference type="InterPro" id="IPR018060">
    <property type="entry name" value="HTH_AraC"/>
</dbReference>
<dbReference type="GO" id="GO:0003700">
    <property type="term" value="F:DNA-binding transcription factor activity"/>
    <property type="evidence" value="ECO:0007669"/>
    <property type="project" value="InterPro"/>
</dbReference>
<evidence type="ECO:0000313" key="7">
    <source>
        <dbReference type="Proteomes" id="UP000245762"/>
    </source>
</evidence>
<reference evidence="6 7" key="1">
    <citation type="submission" date="2018-05" db="EMBL/GenBank/DDBJ databases">
        <title>Complete genome sequence of Flagellimonas aquimarina ECD12 isolated from seaweed Ecklonia cava.</title>
        <authorList>
            <person name="Choi S."/>
            <person name="Seong C."/>
        </authorList>
    </citation>
    <scope>NUCLEOTIDE SEQUENCE [LARGE SCALE GENOMIC DNA]</scope>
    <source>
        <strain evidence="6 7">ECD12</strain>
    </source>
</reference>
<keyword evidence="4" id="KW-0812">Transmembrane</keyword>
<organism evidence="6 7">
    <name type="scientific">Flagellimonas aquimarina</name>
    <dbReference type="NCBI Taxonomy" id="2201895"/>
    <lineage>
        <taxon>Bacteria</taxon>
        <taxon>Pseudomonadati</taxon>
        <taxon>Bacteroidota</taxon>
        <taxon>Flavobacteriia</taxon>
        <taxon>Flavobacteriales</taxon>
        <taxon>Flavobacteriaceae</taxon>
        <taxon>Flagellimonas</taxon>
    </lineage>
</organism>
<dbReference type="Gene3D" id="1.10.10.60">
    <property type="entry name" value="Homeodomain-like"/>
    <property type="match status" value="1"/>
</dbReference>
<dbReference type="PANTHER" id="PTHR43280">
    <property type="entry name" value="ARAC-FAMILY TRANSCRIPTIONAL REGULATOR"/>
    <property type="match status" value="1"/>
</dbReference>
<evidence type="ECO:0000256" key="1">
    <source>
        <dbReference type="ARBA" id="ARBA00023015"/>
    </source>
</evidence>
<comment type="caution">
    <text evidence="6">The sequence shown here is derived from an EMBL/GenBank/DDBJ whole genome shotgun (WGS) entry which is preliminary data.</text>
</comment>
<keyword evidence="7" id="KW-1185">Reference proteome</keyword>
<dbReference type="AlphaFoldDB" id="A0A316KZ84"/>
<dbReference type="PROSITE" id="PS00041">
    <property type="entry name" value="HTH_ARAC_FAMILY_1"/>
    <property type="match status" value="1"/>
</dbReference>
<keyword evidence="4" id="KW-1133">Transmembrane helix</keyword>
<protein>
    <recommendedName>
        <fullName evidence="5">HTH araC/xylS-type domain-containing protein</fullName>
    </recommendedName>
</protein>
<sequence>MDFLEILLIIVSSAGLLHGVLFAAYLCVFKKKKTITNLFLGLLLVFMAFRIGKSVMLNFGDGLEPIFVFMGLALLLLIGPLLRWYVLGMTRPNFNLPKSYYYELIPFVLIFIGSLFVTKEWYENSKVVIIIFASGLIFIYLHLAFYITLSWLTMKKVKQRYPKTSQTKSQKAILDWLPLLIAGFVVIWATYVLNILDDTIPYVIGPIVYSLTIYFLSYKAFQLKATELDGSMFKANNDHVLFDEINALIVGEKLYLEPDVSLSKLNKRLGKSTQSISSVINQYGRRNFNDYINYYRIQDAKALLSKGESEKYTISSIAFDMGFSSLSSFNSAFKKFEGTTPSAYRKTL</sequence>
<feature type="transmembrane region" description="Helical" evidence="4">
    <location>
        <begin position="38"/>
        <end position="60"/>
    </location>
</feature>
<feature type="transmembrane region" description="Helical" evidence="4">
    <location>
        <begin position="6"/>
        <end position="26"/>
    </location>
</feature>
<feature type="transmembrane region" description="Helical" evidence="4">
    <location>
        <begin position="66"/>
        <end position="87"/>
    </location>
</feature>
<dbReference type="PROSITE" id="PS01124">
    <property type="entry name" value="HTH_ARAC_FAMILY_2"/>
    <property type="match status" value="1"/>
</dbReference>
<feature type="domain" description="HTH araC/xylS-type" evidence="5">
    <location>
        <begin position="256"/>
        <end position="347"/>
    </location>
</feature>
<keyword evidence="4" id="KW-0472">Membrane</keyword>
<accession>A0A316KZ84</accession>
<feature type="transmembrane region" description="Helical" evidence="4">
    <location>
        <begin position="129"/>
        <end position="152"/>
    </location>
</feature>
<keyword evidence="2" id="KW-0238">DNA-binding</keyword>
<dbReference type="InterPro" id="IPR020449">
    <property type="entry name" value="Tscrpt_reg_AraC-type_HTH"/>
</dbReference>
<name>A0A316KZ84_9FLAO</name>
<evidence type="ECO:0000256" key="3">
    <source>
        <dbReference type="ARBA" id="ARBA00023163"/>
    </source>
</evidence>
<proteinExistence type="predicted"/>
<dbReference type="Proteomes" id="UP000245762">
    <property type="component" value="Unassembled WGS sequence"/>
</dbReference>
<dbReference type="PANTHER" id="PTHR43280:SF29">
    <property type="entry name" value="ARAC-FAMILY TRANSCRIPTIONAL REGULATOR"/>
    <property type="match status" value="1"/>
</dbReference>
<evidence type="ECO:0000259" key="5">
    <source>
        <dbReference type="PROSITE" id="PS01124"/>
    </source>
</evidence>
<evidence type="ECO:0000313" key="6">
    <source>
        <dbReference type="EMBL" id="PWL38891.1"/>
    </source>
</evidence>
<dbReference type="GO" id="GO:0043565">
    <property type="term" value="F:sequence-specific DNA binding"/>
    <property type="evidence" value="ECO:0007669"/>
    <property type="project" value="InterPro"/>
</dbReference>
<dbReference type="InterPro" id="IPR018062">
    <property type="entry name" value="HTH_AraC-typ_CS"/>
</dbReference>
<evidence type="ECO:0000256" key="2">
    <source>
        <dbReference type="ARBA" id="ARBA00023125"/>
    </source>
</evidence>
<feature type="transmembrane region" description="Helical" evidence="4">
    <location>
        <begin position="199"/>
        <end position="216"/>
    </location>
</feature>
<feature type="transmembrane region" description="Helical" evidence="4">
    <location>
        <begin position="173"/>
        <end position="193"/>
    </location>
</feature>
<dbReference type="InterPro" id="IPR009057">
    <property type="entry name" value="Homeodomain-like_sf"/>
</dbReference>